<dbReference type="VEuPathDB" id="VectorBase:CSON009376"/>
<sequence>MIKINFILLFILLSFLSQFNGAPLKFDLEHIFQSELKFNDKRQIRQTNSEVVFEEDEMLNVAESHIFIPRFKFKEIKTKKKGSRQYYEE</sequence>
<evidence type="ECO:0000313" key="2">
    <source>
        <dbReference type="EMBL" id="SSX03263.1"/>
    </source>
</evidence>
<organism evidence="2">
    <name type="scientific">Culicoides sonorensis</name>
    <name type="common">Biting midge</name>
    <dbReference type="NCBI Taxonomy" id="179676"/>
    <lineage>
        <taxon>Eukaryota</taxon>
        <taxon>Metazoa</taxon>
        <taxon>Ecdysozoa</taxon>
        <taxon>Arthropoda</taxon>
        <taxon>Hexapoda</taxon>
        <taxon>Insecta</taxon>
        <taxon>Pterygota</taxon>
        <taxon>Neoptera</taxon>
        <taxon>Endopterygota</taxon>
        <taxon>Diptera</taxon>
        <taxon>Nematocera</taxon>
        <taxon>Chironomoidea</taxon>
        <taxon>Ceratopogonidae</taxon>
        <taxon>Ceratopogoninae</taxon>
        <taxon>Culicoides</taxon>
        <taxon>Monoculicoides</taxon>
    </lineage>
</organism>
<accession>A0A336KK55</accession>
<proteinExistence type="predicted"/>
<gene>
    <name evidence="2" type="primary">CSON009376</name>
</gene>
<dbReference type="AlphaFoldDB" id="A0A336KK55"/>
<feature type="chain" id="PRO_5033778164" evidence="1">
    <location>
        <begin position="22"/>
        <end position="89"/>
    </location>
</feature>
<evidence type="ECO:0000256" key="1">
    <source>
        <dbReference type="SAM" id="SignalP"/>
    </source>
</evidence>
<name>A0A336KK55_CULSO</name>
<protein>
    <submittedName>
        <fullName evidence="2">CSON009376 protein</fullName>
    </submittedName>
</protein>
<dbReference type="EMBL" id="UFQT01000371">
    <property type="protein sequence ID" value="SSX23629.1"/>
    <property type="molecule type" value="Genomic_DNA"/>
</dbReference>
<reference evidence="3" key="2">
    <citation type="submission" date="2018-07" db="EMBL/GenBank/DDBJ databases">
        <authorList>
            <person name="Quirk P.G."/>
            <person name="Krulwich T.A."/>
        </authorList>
    </citation>
    <scope>NUCLEOTIDE SEQUENCE</scope>
</reference>
<reference evidence="2" key="1">
    <citation type="submission" date="2018-04" db="EMBL/GenBank/DDBJ databases">
        <authorList>
            <person name="Go L.Y."/>
            <person name="Mitchell J.A."/>
        </authorList>
    </citation>
    <scope>NUCLEOTIDE SEQUENCE</scope>
    <source>
        <tissue evidence="2">Whole organism</tissue>
    </source>
</reference>
<feature type="signal peptide" evidence="1">
    <location>
        <begin position="1"/>
        <end position="21"/>
    </location>
</feature>
<keyword evidence="1" id="KW-0732">Signal</keyword>
<dbReference type="EMBL" id="UFQS01000371">
    <property type="protein sequence ID" value="SSX03263.1"/>
    <property type="molecule type" value="Genomic_DNA"/>
</dbReference>
<evidence type="ECO:0000313" key="3">
    <source>
        <dbReference type="EMBL" id="SSX23629.1"/>
    </source>
</evidence>